<dbReference type="AlphaFoldDB" id="A0A0M3JBC3"/>
<dbReference type="EMBL" id="UYRR01008469">
    <property type="protein sequence ID" value="VDK24321.1"/>
    <property type="molecule type" value="Genomic_DNA"/>
</dbReference>
<gene>
    <name evidence="7" type="ORF">ASIM_LOCUS4703</name>
</gene>
<dbReference type="GO" id="GO:0005524">
    <property type="term" value="F:ATP binding"/>
    <property type="evidence" value="ECO:0007669"/>
    <property type="project" value="InterPro"/>
</dbReference>
<evidence type="ECO:0000313" key="7">
    <source>
        <dbReference type="EMBL" id="VDK24321.1"/>
    </source>
</evidence>
<evidence type="ECO:0000256" key="2">
    <source>
        <dbReference type="ARBA" id="ARBA00022692"/>
    </source>
</evidence>
<evidence type="ECO:0000259" key="6">
    <source>
        <dbReference type="Pfam" id="PF06472"/>
    </source>
</evidence>
<dbReference type="PANTHER" id="PTHR11384:SF65">
    <property type="entry name" value="ABC TRANSPORTER DOMAIN-CONTAINING PROTEIN"/>
    <property type="match status" value="1"/>
</dbReference>
<dbReference type="OrthoDB" id="422637at2759"/>
<keyword evidence="4 5" id="KW-0472">Membrane</keyword>
<feature type="transmembrane region" description="Helical" evidence="5">
    <location>
        <begin position="31"/>
        <end position="53"/>
    </location>
</feature>
<dbReference type="GO" id="GO:0015910">
    <property type="term" value="P:long-chain fatty acid import into peroxisome"/>
    <property type="evidence" value="ECO:0007669"/>
    <property type="project" value="TreeGrafter"/>
</dbReference>
<dbReference type="Pfam" id="PF06472">
    <property type="entry name" value="ABC_membrane_2"/>
    <property type="match status" value="1"/>
</dbReference>
<feature type="transmembrane region" description="Helical" evidence="5">
    <location>
        <begin position="5"/>
        <end position="25"/>
    </location>
</feature>
<dbReference type="GO" id="GO:0005778">
    <property type="term" value="C:peroxisomal membrane"/>
    <property type="evidence" value="ECO:0007669"/>
    <property type="project" value="TreeGrafter"/>
</dbReference>
<evidence type="ECO:0000313" key="8">
    <source>
        <dbReference type="Proteomes" id="UP000267096"/>
    </source>
</evidence>
<dbReference type="GO" id="GO:0006635">
    <property type="term" value="P:fatty acid beta-oxidation"/>
    <property type="evidence" value="ECO:0007669"/>
    <property type="project" value="TreeGrafter"/>
</dbReference>
<dbReference type="WBParaSite" id="ASIM_0000489701-mRNA-1">
    <property type="protein sequence ID" value="ASIM_0000489701-mRNA-1"/>
    <property type="gene ID" value="ASIM_0000489701"/>
</dbReference>
<feature type="transmembrane region" description="Helical" evidence="5">
    <location>
        <begin position="141"/>
        <end position="164"/>
    </location>
</feature>
<accession>A0A0M3JBC3</accession>
<reference evidence="7 8" key="2">
    <citation type="submission" date="2018-11" db="EMBL/GenBank/DDBJ databases">
        <authorList>
            <consortium name="Pathogen Informatics"/>
        </authorList>
    </citation>
    <scope>NUCLEOTIDE SEQUENCE [LARGE SCALE GENOMIC DNA]</scope>
</reference>
<dbReference type="GO" id="GO:0007031">
    <property type="term" value="P:peroxisome organization"/>
    <property type="evidence" value="ECO:0007669"/>
    <property type="project" value="TreeGrafter"/>
</dbReference>
<protein>
    <submittedName>
        <fullName evidence="9">ABC transmembrane type-1 domain-containing protein</fullName>
    </submittedName>
</protein>
<proteinExistence type="predicted"/>
<feature type="domain" description="ABC transmembrane type-1" evidence="6">
    <location>
        <begin position="5"/>
        <end position="106"/>
    </location>
</feature>
<reference evidence="9" key="1">
    <citation type="submission" date="2017-02" db="UniProtKB">
        <authorList>
            <consortium name="WormBaseParasite"/>
        </authorList>
    </citation>
    <scope>IDENTIFICATION</scope>
</reference>
<keyword evidence="2 5" id="KW-0812">Transmembrane</keyword>
<dbReference type="InterPro" id="IPR011527">
    <property type="entry name" value="ABC1_TM_dom"/>
</dbReference>
<organism evidence="9">
    <name type="scientific">Anisakis simplex</name>
    <name type="common">Herring worm</name>
    <dbReference type="NCBI Taxonomy" id="6269"/>
    <lineage>
        <taxon>Eukaryota</taxon>
        <taxon>Metazoa</taxon>
        <taxon>Ecdysozoa</taxon>
        <taxon>Nematoda</taxon>
        <taxon>Chromadorea</taxon>
        <taxon>Rhabditida</taxon>
        <taxon>Spirurina</taxon>
        <taxon>Ascaridomorpha</taxon>
        <taxon>Ascaridoidea</taxon>
        <taxon>Anisakidae</taxon>
        <taxon>Anisakis</taxon>
        <taxon>Anisakis simplex complex</taxon>
    </lineage>
</organism>
<keyword evidence="3 5" id="KW-1133">Transmembrane helix</keyword>
<keyword evidence="1" id="KW-0813">Transport</keyword>
<evidence type="ECO:0000256" key="4">
    <source>
        <dbReference type="ARBA" id="ARBA00023136"/>
    </source>
</evidence>
<keyword evidence="8" id="KW-1185">Reference proteome</keyword>
<dbReference type="PANTHER" id="PTHR11384">
    <property type="entry name" value="ATP-BINDING CASSETTE, SUB-FAMILY D MEMBER"/>
    <property type="match status" value="1"/>
</dbReference>
<evidence type="ECO:0000313" key="9">
    <source>
        <dbReference type="WBParaSite" id="ASIM_0000489701-mRNA-1"/>
    </source>
</evidence>
<evidence type="ECO:0000256" key="5">
    <source>
        <dbReference type="SAM" id="Phobius"/>
    </source>
</evidence>
<dbReference type="GO" id="GO:0042760">
    <property type="term" value="P:very long-chain fatty acid catabolic process"/>
    <property type="evidence" value="ECO:0007669"/>
    <property type="project" value="TreeGrafter"/>
</dbReference>
<evidence type="ECO:0000256" key="1">
    <source>
        <dbReference type="ARBA" id="ARBA00022448"/>
    </source>
</evidence>
<sequence>MCNQLACNVLPNILIGPFIVAWYTYKTAQTAGGMGVGIIYAYFVLGTIVNKILISPMVRWNGRVEKAEGDFRYKHVTLRNNAESSALYKAESFERFESDRLFNILWWRQFWYICWKLPNMCKNDYDLNLLMKTHFLVWQKFYNYYGACLSYAIQYIPIFIYHLYDDMPVYDLAGTISQVTFLSSSIK</sequence>
<dbReference type="Proteomes" id="UP000267096">
    <property type="component" value="Unassembled WGS sequence"/>
</dbReference>
<dbReference type="GO" id="GO:0005324">
    <property type="term" value="F:long-chain fatty acid transmembrane transporter activity"/>
    <property type="evidence" value="ECO:0007669"/>
    <property type="project" value="TreeGrafter"/>
</dbReference>
<dbReference type="InterPro" id="IPR050835">
    <property type="entry name" value="ABC_transporter_sub-D"/>
</dbReference>
<dbReference type="GO" id="GO:0140359">
    <property type="term" value="F:ABC-type transporter activity"/>
    <property type="evidence" value="ECO:0007669"/>
    <property type="project" value="InterPro"/>
</dbReference>
<name>A0A0M3JBC3_ANISI</name>
<evidence type="ECO:0000256" key="3">
    <source>
        <dbReference type="ARBA" id="ARBA00022989"/>
    </source>
</evidence>